<evidence type="ECO:0000313" key="2">
    <source>
        <dbReference type="Proteomes" id="UP000790709"/>
    </source>
</evidence>
<accession>A0ACB8BVY5</accession>
<proteinExistence type="predicted"/>
<keyword evidence="2" id="KW-1185">Reference proteome</keyword>
<protein>
    <submittedName>
        <fullName evidence="1">Uncharacterized protein</fullName>
    </submittedName>
</protein>
<sequence>MQEEPQPPSGPAAMATTNKKRPRIDLNVQPGERKRGKSMFGLVLGTLNKAKIEDKERNASEAAKKRQLIDQRLQAKLRKETDSVRRAEEAKKDKTAANRKEEDLQLKDSIYKLRRTRLPLLANFLLTSDIIPSEDSPSPPEAGDPLAPPQRSHPPPLYYLPAVLTPAQESFLSRRKAQVSETAEKEWQSFREERTAGIEEIKALRQRVAEEEARKKKDKESTKDEEAEDKDMTVEGDTRPTRPKTDPEPTAPAPSTEMDVDDGPVKESKETSGDSERKEDSVPMLADDDDAVEY</sequence>
<gene>
    <name evidence="1" type="ORF">BV22DRAFT_1002472</name>
</gene>
<comment type="caution">
    <text evidence="1">The sequence shown here is derived from an EMBL/GenBank/DDBJ whole genome shotgun (WGS) entry which is preliminary data.</text>
</comment>
<reference evidence="1" key="1">
    <citation type="journal article" date="2021" name="New Phytol.">
        <title>Evolutionary innovations through gain and loss of genes in the ectomycorrhizal Boletales.</title>
        <authorList>
            <person name="Wu G."/>
            <person name="Miyauchi S."/>
            <person name="Morin E."/>
            <person name="Kuo A."/>
            <person name="Drula E."/>
            <person name="Varga T."/>
            <person name="Kohler A."/>
            <person name="Feng B."/>
            <person name="Cao Y."/>
            <person name="Lipzen A."/>
            <person name="Daum C."/>
            <person name="Hundley H."/>
            <person name="Pangilinan J."/>
            <person name="Johnson J."/>
            <person name="Barry K."/>
            <person name="LaButti K."/>
            <person name="Ng V."/>
            <person name="Ahrendt S."/>
            <person name="Min B."/>
            <person name="Choi I.G."/>
            <person name="Park H."/>
            <person name="Plett J.M."/>
            <person name="Magnuson J."/>
            <person name="Spatafora J.W."/>
            <person name="Nagy L.G."/>
            <person name="Henrissat B."/>
            <person name="Grigoriev I.V."/>
            <person name="Yang Z.L."/>
            <person name="Xu J."/>
            <person name="Martin F.M."/>
        </authorList>
    </citation>
    <scope>NUCLEOTIDE SEQUENCE</scope>
    <source>
        <strain evidence="1">KUC20120723A-06</strain>
    </source>
</reference>
<organism evidence="1 2">
    <name type="scientific">Leucogyrophana mollusca</name>
    <dbReference type="NCBI Taxonomy" id="85980"/>
    <lineage>
        <taxon>Eukaryota</taxon>
        <taxon>Fungi</taxon>
        <taxon>Dikarya</taxon>
        <taxon>Basidiomycota</taxon>
        <taxon>Agaricomycotina</taxon>
        <taxon>Agaricomycetes</taxon>
        <taxon>Agaricomycetidae</taxon>
        <taxon>Boletales</taxon>
        <taxon>Boletales incertae sedis</taxon>
        <taxon>Leucogyrophana</taxon>
    </lineage>
</organism>
<dbReference type="Proteomes" id="UP000790709">
    <property type="component" value="Unassembled WGS sequence"/>
</dbReference>
<dbReference type="EMBL" id="MU266340">
    <property type="protein sequence ID" value="KAH7929554.1"/>
    <property type="molecule type" value="Genomic_DNA"/>
</dbReference>
<evidence type="ECO:0000313" key="1">
    <source>
        <dbReference type="EMBL" id="KAH7929554.1"/>
    </source>
</evidence>
<name>A0ACB8BVY5_9AGAM</name>